<keyword evidence="2" id="KW-1185">Reference proteome</keyword>
<name>A0ACB5URA4_9FIRM</name>
<sequence length="131" mass="15469">MNDIGWYLHNTFKQMGPFHTEEIIALIDNRQIDVNGTYVWKDGYEDWILLKDDKTFVDPIKNNYNQLLDINSASYDELSNVLKLDTESITNLITERTRNRFTDVYELTERIGLKPHQLNNIRKLDNITFGD</sequence>
<protein>
    <submittedName>
        <fullName evidence="1">Uncharacterized protein</fullName>
    </submittedName>
</protein>
<dbReference type="Proteomes" id="UP001374599">
    <property type="component" value="Unassembled WGS sequence"/>
</dbReference>
<evidence type="ECO:0000313" key="2">
    <source>
        <dbReference type="Proteomes" id="UP001374599"/>
    </source>
</evidence>
<proteinExistence type="predicted"/>
<accession>A0ACB5URA4</accession>
<gene>
    <name evidence="1" type="ORF">AN2V17_43940</name>
</gene>
<comment type="caution">
    <text evidence="1">The sequence shown here is derived from an EMBL/GenBank/DDBJ whole genome shotgun (WGS) entry which is preliminary data.</text>
</comment>
<reference evidence="1" key="1">
    <citation type="submission" date="2023-09" db="EMBL/GenBank/DDBJ databases">
        <title>Vallitalea sediminicola and Vallitalea maricola sp. nov., anaerobic bacteria isolated from marine sediment.</title>
        <authorList>
            <person name="Hirano S."/>
            <person name="Maeda A."/>
            <person name="Terahara T."/>
            <person name="Mori K."/>
            <person name="Hamada M."/>
            <person name="Matsumoto R."/>
            <person name="Kobayashi T."/>
        </authorList>
    </citation>
    <scope>NUCLEOTIDE SEQUENCE</scope>
    <source>
        <strain evidence="1">AN17-2</strain>
    </source>
</reference>
<dbReference type="EMBL" id="BTPU01000099">
    <property type="protein sequence ID" value="GMQ65152.1"/>
    <property type="molecule type" value="Genomic_DNA"/>
</dbReference>
<evidence type="ECO:0000313" key="1">
    <source>
        <dbReference type="EMBL" id="GMQ65152.1"/>
    </source>
</evidence>
<organism evidence="1 2">
    <name type="scientific">Vallitalea maricola</name>
    <dbReference type="NCBI Taxonomy" id="3074433"/>
    <lineage>
        <taxon>Bacteria</taxon>
        <taxon>Bacillati</taxon>
        <taxon>Bacillota</taxon>
        <taxon>Clostridia</taxon>
        <taxon>Lachnospirales</taxon>
        <taxon>Vallitaleaceae</taxon>
        <taxon>Vallitalea</taxon>
    </lineage>
</organism>